<dbReference type="Gene3D" id="1.10.150.130">
    <property type="match status" value="1"/>
</dbReference>
<gene>
    <name evidence="5" type="ORF">EPH95_07615</name>
</gene>
<dbReference type="EMBL" id="CP035485">
    <property type="protein sequence ID" value="QDI91068.1"/>
    <property type="molecule type" value="Genomic_DNA"/>
</dbReference>
<evidence type="ECO:0000313" key="5">
    <source>
        <dbReference type="EMBL" id="QDI91068.1"/>
    </source>
</evidence>
<evidence type="ECO:0000256" key="2">
    <source>
        <dbReference type="ARBA" id="ARBA00023172"/>
    </source>
</evidence>
<keyword evidence="1 3" id="KW-0238">DNA-binding</keyword>
<reference evidence="6" key="1">
    <citation type="submission" date="2019-01" db="EMBL/GenBank/DDBJ databases">
        <title>Genomic analysis of Salicibibacter sp. NKC3-5.</title>
        <authorList>
            <person name="Oh Y.J."/>
        </authorList>
    </citation>
    <scope>NUCLEOTIDE SEQUENCE [LARGE SCALE GENOMIC DNA]</scope>
    <source>
        <strain evidence="6">NKC3-5</strain>
    </source>
</reference>
<proteinExistence type="predicted"/>
<dbReference type="GO" id="GO:0015074">
    <property type="term" value="P:DNA integration"/>
    <property type="evidence" value="ECO:0007669"/>
    <property type="project" value="InterPro"/>
</dbReference>
<dbReference type="PROSITE" id="PS51900">
    <property type="entry name" value="CB"/>
    <property type="match status" value="1"/>
</dbReference>
<accession>A0A514LGT6</accession>
<dbReference type="InterPro" id="IPR010998">
    <property type="entry name" value="Integrase_recombinase_N"/>
</dbReference>
<name>A0A514LGT6_9BACI</name>
<dbReference type="Pfam" id="PF14659">
    <property type="entry name" value="Phage_int_SAM_3"/>
    <property type="match status" value="1"/>
</dbReference>
<dbReference type="GO" id="GO:0006310">
    <property type="term" value="P:DNA recombination"/>
    <property type="evidence" value="ECO:0007669"/>
    <property type="project" value="UniProtKB-KW"/>
</dbReference>
<dbReference type="Gene3D" id="1.10.443.10">
    <property type="entry name" value="Intergrase catalytic core"/>
    <property type="match status" value="1"/>
</dbReference>
<feature type="domain" description="Core-binding (CB)" evidence="4">
    <location>
        <begin position="64"/>
        <end position="156"/>
    </location>
</feature>
<dbReference type="RefSeq" id="WP_142088791.1">
    <property type="nucleotide sequence ID" value="NZ_CP035485.1"/>
</dbReference>
<dbReference type="AlphaFoldDB" id="A0A514LGT6"/>
<dbReference type="Proteomes" id="UP000319756">
    <property type="component" value="Chromosome"/>
</dbReference>
<keyword evidence="6" id="KW-1185">Reference proteome</keyword>
<dbReference type="OrthoDB" id="9803188at2"/>
<dbReference type="InterPro" id="IPR004107">
    <property type="entry name" value="Integrase_SAM-like_N"/>
</dbReference>
<dbReference type="KEGG" id="sale:EPH95_07615"/>
<dbReference type="InterPro" id="IPR013762">
    <property type="entry name" value="Integrase-like_cat_sf"/>
</dbReference>
<sequence length="339" mass="39818">MGYIEKRRNNKYRLNVVIGYTDKKKKIYERRMIEAKNQTEAKKKLAKFESEILSGHYIRPDKMLLKDFYVNEWLEKYAPERFGVNTLHEMQSIIEKRILPKFGAMAISEFQTIHIVNFIEDLKKDGRRLDGKLSKLSASSITNCYKAINTLFHCAEKYGLIQSKPAKGVETPSTTGRKVQLNYSSEMLWNLIECIKHEPKDKQLLFWIAFVTSAREAEIVALEEKHILADRQAIFFEQSLYEKKGGGVGVKAIKNHLEGTAAVPPELMHMIQGVIHEKRQEKMKMRDRWQYQDTLFLFGDIYGKPLRPDGFSRWWRKFITKNNLEKYVFMTCDIYPSHF</sequence>
<evidence type="ECO:0000313" key="6">
    <source>
        <dbReference type="Proteomes" id="UP000319756"/>
    </source>
</evidence>
<dbReference type="InterPro" id="IPR011010">
    <property type="entry name" value="DNA_brk_join_enz"/>
</dbReference>
<organism evidence="5 6">
    <name type="scientific">Salicibibacter halophilus</name>
    <dbReference type="NCBI Taxonomy" id="2502791"/>
    <lineage>
        <taxon>Bacteria</taxon>
        <taxon>Bacillati</taxon>
        <taxon>Bacillota</taxon>
        <taxon>Bacilli</taxon>
        <taxon>Bacillales</taxon>
        <taxon>Bacillaceae</taxon>
        <taxon>Salicibibacter</taxon>
    </lineage>
</organism>
<evidence type="ECO:0000259" key="4">
    <source>
        <dbReference type="PROSITE" id="PS51900"/>
    </source>
</evidence>
<evidence type="ECO:0000256" key="1">
    <source>
        <dbReference type="ARBA" id="ARBA00023125"/>
    </source>
</evidence>
<keyword evidence="2" id="KW-0233">DNA recombination</keyword>
<dbReference type="InterPro" id="IPR044068">
    <property type="entry name" value="CB"/>
</dbReference>
<dbReference type="GO" id="GO:0003677">
    <property type="term" value="F:DNA binding"/>
    <property type="evidence" value="ECO:0007669"/>
    <property type="project" value="UniProtKB-UniRule"/>
</dbReference>
<dbReference type="SUPFAM" id="SSF56349">
    <property type="entry name" value="DNA breaking-rejoining enzymes"/>
    <property type="match status" value="1"/>
</dbReference>
<evidence type="ECO:0000256" key="3">
    <source>
        <dbReference type="PROSITE-ProRule" id="PRU01248"/>
    </source>
</evidence>
<protein>
    <submittedName>
        <fullName evidence="5">Site-specific integrase</fullName>
    </submittedName>
</protein>